<feature type="domain" description="MADF" evidence="1">
    <location>
        <begin position="10"/>
        <end position="103"/>
    </location>
</feature>
<dbReference type="PANTHER" id="PTHR21505:SF12">
    <property type="entry name" value="MADF DOMAIN-CONTAINING PROTEIN-RELATED"/>
    <property type="match status" value="1"/>
</dbReference>
<dbReference type="AlphaFoldDB" id="A0A2S2Q233"/>
<evidence type="ECO:0000313" key="4">
    <source>
        <dbReference type="RefSeq" id="XP_025425244.1"/>
    </source>
</evidence>
<name>A0A2S2Q233_9HEMI</name>
<dbReference type="GeneID" id="112694092"/>
<dbReference type="PANTHER" id="PTHR21505">
    <property type="entry name" value="MADF DOMAIN-CONTAINING PROTEIN-RELATED"/>
    <property type="match status" value="1"/>
</dbReference>
<reference evidence="4" key="2">
    <citation type="submission" date="2025-04" db="UniProtKB">
        <authorList>
            <consortium name="RefSeq"/>
        </authorList>
    </citation>
    <scope>IDENTIFICATION</scope>
    <source>
        <tissue evidence="4">Whole body</tissue>
    </source>
</reference>
<keyword evidence="3" id="KW-1185">Reference proteome</keyword>
<accession>A0A2S2Q233</accession>
<dbReference type="Proteomes" id="UP000694846">
    <property type="component" value="Unplaced"/>
</dbReference>
<dbReference type="PROSITE" id="PS51029">
    <property type="entry name" value="MADF"/>
    <property type="match status" value="1"/>
</dbReference>
<dbReference type="EMBL" id="GGMS01002510">
    <property type="protein sequence ID" value="MBY71713.1"/>
    <property type="molecule type" value="Transcribed_RNA"/>
</dbReference>
<dbReference type="InterPro" id="IPR006578">
    <property type="entry name" value="MADF-dom"/>
</dbReference>
<organism evidence="2">
    <name type="scientific">Sipha flava</name>
    <name type="common">yellow sugarcane aphid</name>
    <dbReference type="NCBI Taxonomy" id="143950"/>
    <lineage>
        <taxon>Eukaryota</taxon>
        <taxon>Metazoa</taxon>
        <taxon>Ecdysozoa</taxon>
        <taxon>Arthropoda</taxon>
        <taxon>Hexapoda</taxon>
        <taxon>Insecta</taxon>
        <taxon>Pterygota</taxon>
        <taxon>Neoptera</taxon>
        <taxon>Paraneoptera</taxon>
        <taxon>Hemiptera</taxon>
        <taxon>Sternorrhyncha</taxon>
        <taxon>Aphidomorpha</taxon>
        <taxon>Aphidoidea</taxon>
        <taxon>Aphididae</taxon>
        <taxon>Sipha</taxon>
    </lineage>
</organism>
<dbReference type="RefSeq" id="XP_025425244.1">
    <property type="nucleotide sequence ID" value="XM_025569459.1"/>
</dbReference>
<evidence type="ECO:0000259" key="1">
    <source>
        <dbReference type="PROSITE" id="PS51029"/>
    </source>
</evidence>
<dbReference type="SMART" id="SM00595">
    <property type="entry name" value="MADF"/>
    <property type="match status" value="1"/>
</dbReference>
<gene>
    <name evidence="4" type="primary">LOC112694092</name>
    <name evidence="2" type="ORF">g.102901</name>
</gene>
<proteinExistence type="predicted"/>
<dbReference type="Pfam" id="PF10545">
    <property type="entry name" value="MADF_DNA_bdg"/>
    <property type="match status" value="1"/>
</dbReference>
<evidence type="ECO:0000313" key="2">
    <source>
        <dbReference type="EMBL" id="MBY71713.1"/>
    </source>
</evidence>
<sequence length="264" mass="30465">MKWNEENTIRFIEIYRNKEILWNSKHPQHYNKIIRHDVWLDVSKEIGFTVDECRRKINGLLSAMRREKSKIKKNLRSGRDAYETYKSSWYAYNSMKFLWDKDTPCQITSSIPNEKEIDINENTVTDNVECDVLATPTSSPCSSLPPPSQPIIKKRKTTEDSRLDKAFELLTASVANSINDESQDFGNFVAKKLRKYSAKTQSLVQNAIMGIFLNAENGLYEQPLYSYHHSSNHKNVSHVSTLTSPYITPTTESIPPTHIEDEDI</sequence>
<evidence type="ECO:0000313" key="3">
    <source>
        <dbReference type="Proteomes" id="UP000694846"/>
    </source>
</evidence>
<protein>
    <submittedName>
        <fullName evidence="4">Uncharacterized protein LOC112694092</fullName>
    </submittedName>
</protein>
<dbReference type="OrthoDB" id="6615607at2759"/>
<reference evidence="2" key="1">
    <citation type="submission" date="2018-04" db="EMBL/GenBank/DDBJ databases">
        <title>Transcriptome assembly of Sipha flava.</title>
        <authorList>
            <person name="Scully E.D."/>
            <person name="Geib S.M."/>
            <person name="Palmer N.A."/>
            <person name="Koch K."/>
            <person name="Bradshaw J."/>
            <person name="Heng-Moss T."/>
            <person name="Sarath G."/>
        </authorList>
    </citation>
    <scope>NUCLEOTIDE SEQUENCE</scope>
</reference>